<evidence type="ECO:0000256" key="6">
    <source>
        <dbReference type="ARBA" id="ARBA00023012"/>
    </source>
</evidence>
<dbReference type="Pfam" id="PF02518">
    <property type="entry name" value="HATPase_c"/>
    <property type="match status" value="1"/>
</dbReference>
<feature type="transmembrane region" description="Helical" evidence="7">
    <location>
        <begin position="116"/>
        <end position="132"/>
    </location>
</feature>
<dbReference type="GO" id="GO:0016301">
    <property type="term" value="F:kinase activity"/>
    <property type="evidence" value="ECO:0007669"/>
    <property type="project" value="UniProtKB-KW"/>
</dbReference>
<keyword evidence="5 9" id="KW-0418">Kinase</keyword>
<evidence type="ECO:0000256" key="7">
    <source>
        <dbReference type="SAM" id="Phobius"/>
    </source>
</evidence>
<evidence type="ECO:0000313" key="10">
    <source>
        <dbReference type="Proteomes" id="UP001589590"/>
    </source>
</evidence>
<feature type="transmembrane region" description="Helical" evidence="7">
    <location>
        <begin position="137"/>
        <end position="159"/>
    </location>
</feature>
<sequence>MLNKIWESLLHWYFRYSGLFDRKEKEGLPYFRDKLFATILILTFVFGSFSYIASAYVAIYRDEMHVFYTNTSAFCVLIFNVFSRSISFKTRKLLFSINFLLLAFMMLALLGFKGNGSMLVFVLTIIITLFSGRKHGLLALLAAAFFYLVLILSVYFQWIDLPAYKGYEVELLFVIIINDLLFNLLLVFSVSFLVNQLHSALVKENKLQLELTEKHQNVLVAKNRAEQSDKLKSAFLANMSHEIRTPMYGILGCTEFLKVYNVDDKDYQEYLEIIEESGETLLDIMTDILNISVIESGAKDVNIKTFNVNETITDIYETFLPKAKGKGLGLLVKNVIGVQDAFISSDNVKLVYILKHLVKNAIKYTEKGDVELWCERRDESYLAFRLKDNGIGIHREDFDKIFETFYQVDEQNLKALHGSGIGLSIVKAYVEMLGGDIRVESDFGIGTTFLFTIKVDLN</sequence>
<evidence type="ECO:0000256" key="2">
    <source>
        <dbReference type="ARBA" id="ARBA00012438"/>
    </source>
</evidence>
<dbReference type="EC" id="2.7.13.3" evidence="2"/>
<feature type="transmembrane region" description="Helical" evidence="7">
    <location>
        <begin position="35"/>
        <end position="59"/>
    </location>
</feature>
<dbReference type="CDD" id="cd00082">
    <property type="entry name" value="HisKA"/>
    <property type="match status" value="1"/>
</dbReference>
<reference evidence="9 10" key="1">
    <citation type="submission" date="2024-09" db="EMBL/GenBank/DDBJ databases">
        <authorList>
            <person name="Sun Q."/>
            <person name="Mori K."/>
        </authorList>
    </citation>
    <scope>NUCLEOTIDE SEQUENCE [LARGE SCALE GENOMIC DNA]</scope>
    <source>
        <strain evidence="9 10">CECT 8300</strain>
    </source>
</reference>
<dbReference type="InterPro" id="IPR003661">
    <property type="entry name" value="HisK_dim/P_dom"/>
</dbReference>
<dbReference type="InterPro" id="IPR036097">
    <property type="entry name" value="HisK_dim/P_sf"/>
</dbReference>
<dbReference type="SUPFAM" id="SSF55874">
    <property type="entry name" value="ATPase domain of HSP90 chaperone/DNA topoisomerase II/histidine kinase"/>
    <property type="match status" value="1"/>
</dbReference>
<dbReference type="InterPro" id="IPR004358">
    <property type="entry name" value="Sig_transdc_His_kin-like_C"/>
</dbReference>
<protein>
    <recommendedName>
        <fullName evidence="2">histidine kinase</fullName>
        <ecNumber evidence="2">2.7.13.3</ecNumber>
    </recommendedName>
</protein>
<keyword evidence="7" id="KW-0472">Membrane</keyword>
<dbReference type="InterPro" id="IPR050736">
    <property type="entry name" value="Sensor_HK_Regulatory"/>
</dbReference>
<evidence type="ECO:0000313" key="9">
    <source>
        <dbReference type="EMBL" id="MFB9105998.1"/>
    </source>
</evidence>
<gene>
    <name evidence="9" type="ORF">ACFFU1_13905</name>
</gene>
<evidence type="ECO:0000259" key="8">
    <source>
        <dbReference type="PROSITE" id="PS50109"/>
    </source>
</evidence>
<dbReference type="SMART" id="SM00387">
    <property type="entry name" value="HATPase_c"/>
    <property type="match status" value="1"/>
</dbReference>
<keyword evidence="4" id="KW-0808">Transferase</keyword>
<feature type="domain" description="Histidine kinase" evidence="8">
    <location>
        <begin position="238"/>
        <end position="457"/>
    </location>
</feature>
<dbReference type="InterPro" id="IPR005467">
    <property type="entry name" value="His_kinase_dom"/>
</dbReference>
<dbReference type="RefSeq" id="WP_290268467.1">
    <property type="nucleotide sequence ID" value="NZ_JAUFQP010000007.1"/>
</dbReference>
<evidence type="ECO:0000256" key="3">
    <source>
        <dbReference type="ARBA" id="ARBA00022553"/>
    </source>
</evidence>
<dbReference type="InterPro" id="IPR036890">
    <property type="entry name" value="HATPase_C_sf"/>
</dbReference>
<dbReference type="PANTHER" id="PTHR43711">
    <property type="entry name" value="TWO-COMPONENT HISTIDINE KINASE"/>
    <property type="match status" value="1"/>
</dbReference>
<comment type="caution">
    <text evidence="9">The sequence shown here is derived from an EMBL/GenBank/DDBJ whole genome shotgun (WGS) entry which is preliminary data.</text>
</comment>
<dbReference type="Proteomes" id="UP001589590">
    <property type="component" value="Unassembled WGS sequence"/>
</dbReference>
<dbReference type="InterPro" id="IPR003594">
    <property type="entry name" value="HATPase_dom"/>
</dbReference>
<organism evidence="9 10">
    <name type="scientific">Algibacter miyuki</name>
    <dbReference type="NCBI Taxonomy" id="1306933"/>
    <lineage>
        <taxon>Bacteria</taxon>
        <taxon>Pseudomonadati</taxon>
        <taxon>Bacteroidota</taxon>
        <taxon>Flavobacteriia</taxon>
        <taxon>Flavobacteriales</taxon>
        <taxon>Flavobacteriaceae</taxon>
        <taxon>Algibacter</taxon>
    </lineage>
</organism>
<keyword evidence="10" id="KW-1185">Reference proteome</keyword>
<evidence type="ECO:0000256" key="5">
    <source>
        <dbReference type="ARBA" id="ARBA00022777"/>
    </source>
</evidence>
<evidence type="ECO:0000256" key="4">
    <source>
        <dbReference type="ARBA" id="ARBA00022679"/>
    </source>
</evidence>
<name>A0ABV5H289_9FLAO</name>
<dbReference type="EMBL" id="JBHMFA010000010">
    <property type="protein sequence ID" value="MFB9105998.1"/>
    <property type="molecule type" value="Genomic_DNA"/>
</dbReference>
<evidence type="ECO:0000256" key="1">
    <source>
        <dbReference type="ARBA" id="ARBA00000085"/>
    </source>
</evidence>
<dbReference type="SMART" id="SM00388">
    <property type="entry name" value="HisKA"/>
    <property type="match status" value="1"/>
</dbReference>
<keyword evidence="7" id="KW-1133">Transmembrane helix</keyword>
<dbReference type="PROSITE" id="PS50109">
    <property type="entry name" value="HIS_KIN"/>
    <property type="match status" value="1"/>
</dbReference>
<dbReference type="InterPro" id="IPR048437">
    <property type="entry name" value="MASE11"/>
</dbReference>
<feature type="transmembrane region" description="Helical" evidence="7">
    <location>
        <begin position="171"/>
        <end position="194"/>
    </location>
</feature>
<dbReference type="Pfam" id="PF00512">
    <property type="entry name" value="HisKA"/>
    <property type="match status" value="1"/>
</dbReference>
<accession>A0ABV5H289</accession>
<keyword evidence="6" id="KW-0902">Two-component regulatory system</keyword>
<dbReference type="Pfam" id="PF20969">
    <property type="entry name" value="MASE11"/>
    <property type="match status" value="1"/>
</dbReference>
<dbReference type="Gene3D" id="1.10.287.130">
    <property type="match status" value="1"/>
</dbReference>
<dbReference type="Gene3D" id="3.30.565.10">
    <property type="entry name" value="Histidine kinase-like ATPase, C-terminal domain"/>
    <property type="match status" value="1"/>
</dbReference>
<dbReference type="PANTHER" id="PTHR43711:SF1">
    <property type="entry name" value="HISTIDINE KINASE 1"/>
    <property type="match status" value="1"/>
</dbReference>
<dbReference type="PRINTS" id="PR00344">
    <property type="entry name" value="BCTRLSENSOR"/>
</dbReference>
<keyword evidence="3" id="KW-0597">Phosphoprotein</keyword>
<dbReference type="SUPFAM" id="SSF47384">
    <property type="entry name" value="Homodimeric domain of signal transducing histidine kinase"/>
    <property type="match status" value="1"/>
</dbReference>
<feature type="transmembrane region" description="Helical" evidence="7">
    <location>
        <begin position="65"/>
        <end position="82"/>
    </location>
</feature>
<keyword evidence="7" id="KW-0812">Transmembrane</keyword>
<proteinExistence type="predicted"/>
<comment type="catalytic activity">
    <reaction evidence="1">
        <text>ATP + protein L-histidine = ADP + protein N-phospho-L-histidine.</text>
        <dbReference type="EC" id="2.7.13.3"/>
    </reaction>
</comment>